<proteinExistence type="inferred from homology"/>
<dbReference type="SUPFAM" id="SSF89796">
    <property type="entry name" value="CoA-transferase family III (CaiB/BaiF)"/>
    <property type="match status" value="1"/>
</dbReference>
<dbReference type="InterPro" id="IPR023606">
    <property type="entry name" value="CoA-Trfase_III_dom_1_sf"/>
</dbReference>
<reference evidence="3 4" key="1">
    <citation type="submission" date="2020-08" db="EMBL/GenBank/DDBJ databases">
        <title>Sequencing the genomes of 1000 actinobacteria strains.</title>
        <authorList>
            <person name="Klenk H.-P."/>
        </authorList>
    </citation>
    <scope>NUCLEOTIDE SEQUENCE [LARGE SCALE GENOMIC DNA]</scope>
    <source>
        <strain evidence="3 4">DSM 45582</strain>
    </source>
</reference>
<evidence type="ECO:0000256" key="2">
    <source>
        <dbReference type="ARBA" id="ARBA00022679"/>
    </source>
</evidence>
<dbReference type="EMBL" id="JACHIV010000001">
    <property type="protein sequence ID" value="MBB5070843.1"/>
    <property type="molecule type" value="Genomic_DNA"/>
</dbReference>
<dbReference type="EC" id="2.8.3.16" evidence="3"/>
<dbReference type="AlphaFoldDB" id="A0A840NL39"/>
<dbReference type="InterPro" id="IPR050509">
    <property type="entry name" value="CoA-transferase_III"/>
</dbReference>
<dbReference type="PANTHER" id="PTHR48228">
    <property type="entry name" value="SUCCINYL-COA--D-CITRAMALATE COA-TRANSFERASE"/>
    <property type="match status" value="1"/>
</dbReference>
<dbReference type="Gene3D" id="3.30.1540.10">
    <property type="entry name" value="formyl-coa transferase, domain 3"/>
    <property type="match status" value="1"/>
</dbReference>
<dbReference type="PANTHER" id="PTHR48228:SF6">
    <property type="entry name" value="L-CARNITINE COA-TRANSFERASE"/>
    <property type="match status" value="1"/>
</dbReference>
<evidence type="ECO:0000313" key="3">
    <source>
        <dbReference type="EMBL" id="MBB5070843.1"/>
    </source>
</evidence>
<gene>
    <name evidence="3" type="ORF">BJ969_003931</name>
</gene>
<protein>
    <submittedName>
        <fullName evidence="3">Formyl-CoA transferase</fullName>
        <ecNumber evidence="3">2.8.3.16</ecNumber>
    </submittedName>
</protein>
<name>A0A840NL39_9PSEU</name>
<comment type="caution">
    <text evidence="3">The sequence shown here is derived from an EMBL/GenBank/DDBJ whole genome shotgun (WGS) entry which is preliminary data.</text>
</comment>
<comment type="similarity">
    <text evidence="1">Belongs to the CoA-transferase III family.</text>
</comment>
<evidence type="ECO:0000313" key="4">
    <source>
        <dbReference type="Proteomes" id="UP000580474"/>
    </source>
</evidence>
<accession>A0A840NL39</accession>
<keyword evidence="4" id="KW-1185">Reference proteome</keyword>
<dbReference type="InterPro" id="IPR044855">
    <property type="entry name" value="CoA-Trfase_III_dom3_sf"/>
</dbReference>
<dbReference type="InterPro" id="IPR003673">
    <property type="entry name" value="CoA-Trfase_fam_III"/>
</dbReference>
<dbReference type="RefSeq" id="WP_184480734.1">
    <property type="nucleotide sequence ID" value="NZ_JACHIV010000001.1"/>
</dbReference>
<dbReference type="Proteomes" id="UP000580474">
    <property type="component" value="Unassembled WGS sequence"/>
</dbReference>
<dbReference type="GO" id="GO:0033608">
    <property type="term" value="F:formyl-CoA transferase activity"/>
    <property type="evidence" value="ECO:0007669"/>
    <property type="project" value="UniProtKB-EC"/>
</dbReference>
<sequence>MTTSPPGPLADLRVVETGSLIAGPFCGQLLADFGAEVIKVEDPARGDPMREWGVHAEGTSLSWPVIARGKKSVTCDLRSAEGQRILRELVAQADVLVENFRPGTLERWGLSPEALHEINPGLVLVRVTGYGQDGPYAGRAGFGSIGEAMGGLRHVTGEPDRPPSRTGISLGDSLAGTFSALGAMMALHARQRTGRGQVVDTAIYEAVLAFMESLLPEWQLAGHRRERTGAILPGIAPSNAYPTADGAEVIIGANRDTVFTRLCAAMDRPELAAEDELGTHAARGERQRELDELISAWTRTMPTDELLDRLHEAGVPAGRVYTAADMAADPHFAARKAIVRLMHPELGDFPMQNVVPRLSDTPGEVRGLGPELGEHNDEVYGALLGADAGQLARWREAKVI</sequence>
<keyword evidence="2 3" id="KW-0808">Transferase</keyword>
<dbReference type="Pfam" id="PF02515">
    <property type="entry name" value="CoA_transf_3"/>
    <property type="match status" value="1"/>
</dbReference>
<dbReference type="Gene3D" id="3.40.50.10540">
    <property type="entry name" value="Crotonobetainyl-coa:carnitine coa-transferase, domain 1"/>
    <property type="match status" value="1"/>
</dbReference>
<organism evidence="3 4">
    <name type="scientific">Saccharopolyspora gloriosae</name>
    <dbReference type="NCBI Taxonomy" id="455344"/>
    <lineage>
        <taxon>Bacteria</taxon>
        <taxon>Bacillati</taxon>
        <taxon>Actinomycetota</taxon>
        <taxon>Actinomycetes</taxon>
        <taxon>Pseudonocardiales</taxon>
        <taxon>Pseudonocardiaceae</taxon>
        <taxon>Saccharopolyspora</taxon>
    </lineage>
</organism>
<evidence type="ECO:0000256" key="1">
    <source>
        <dbReference type="ARBA" id="ARBA00008383"/>
    </source>
</evidence>